<dbReference type="Pfam" id="PF06508">
    <property type="entry name" value="QueC"/>
    <property type="match status" value="1"/>
</dbReference>
<sequence length="457" mass="51795">MNTFPPKEIAVDILEPGARKRNGVIPCYIEKNIEFDLEALASFSSHDKWEPVTYDALLISAAVEFCDRYLVRSSMNWGRRFIVHAPVHDVERWSSNKVNRALVNALNLLTGDDWHFNFGPRKQAAQRPPQGQIAFPSDAEAVIAFSDGMDSRAVSELESKRLGKRLIRLRIGSKQHDISKKERQRIPFTAIPYSVKLDDARSAERSARSRGFKFSIISAVAAYLIDAPMAIIPESGQGALAPVLLPVAHGYEDYRNHPVFTKLMERFIEALLGYRFQYTFPRLWMTKGETLREFVETCGPNVNWITTRSCWQQSRQVAVSGARRQCGICAACMLRRLSVHAAGLEEPPTNYVWESLDSPTWKSGAAKEFTSFTEALQQYAIAGVLHFEHLSSIRESSQYELIKRRRTSELARALAESPHAVAQNLDRLLQQHAKEWSAFTSDMRSESFVRKWIDGAS</sequence>
<evidence type="ECO:0000313" key="2">
    <source>
        <dbReference type="EMBL" id="NMX98990.1"/>
    </source>
</evidence>
<dbReference type="GO" id="GO:0008616">
    <property type="term" value="P:tRNA queuosine(34) biosynthetic process"/>
    <property type="evidence" value="ECO:0007669"/>
    <property type="project" value="UniProtKB-KW"/>
</dbReference>
<evidence type="ECO:0008006" key="4">
    <source>
        <dbReference type="Google" id="ProtNLM"/>
    </source>
</evidence>
<comment type="caution">
    <text evidence="2">The sequence shown here is derived from an EMBL/GenBank/DDBJ whole genome shotgun (WGS) entry which is preliminary data.</text>
</comment>
<dbReference type="AlphaFoldDB" id="A0A7Y1F4A2"/>
<dbReference type="Gene3D" id="3.40.50.620">
    <property type="entry name" value="HUPs"/>
    <property type="match status" value="1"/>
</dbReference>
<evidence type="ECO:0000256" key="1">
    <source>
        <dbReference type="ARBA" id="ARBA00022785"/>
    </source>
</evidence>
<dbReference type="InterPro" id="IPR014729">
    <property type="entry name" value="Rossmann-like_a/b/a_fold"/>
</dbReference>
<protein>
    <recommendedName>
        <fullName evidence="4">7-cyano-7-deazaguanine synthase</fullName>
    </recommendedName>
</protein>
<dbReference type="EMBL" id="JAAQWE010000021">
    <property type="protein sequence ID" value="NMX98990.1"/>
    <property type="molecule type" value="Genomic_DNA"/>
</dbReference>
<gene>
    <name evidence="2" type="ORF">HBO43_20565</name>
</gene>
<proteinExistence type="predicted"/>
<dbReference type="Proteomes" id="UP000552560">
    <property type="component" value="Unassembled WGS sequence"/>
</dbReference>
<dbReference type="RefSeq" id="WP_169850664.1">
    <property type="nucleotide sequence ID" value="NZ_JAAQWE010000021.1"/>
</dbReference>
<dbReference type="InterPro" id="IPR018317">
    <property type="entry name" value="QueC"/>
</dbReference>
<accession>A0A7Y1F4A2</accession>
<dbReference type="SUPFAM" id="SSF52402">
    <property type="entry name" value="Adenine nucleotide alpha hydrolases-like"/>
    <property type="match status" value="1"/>
</dbReference>
<name>A0A7Y1F4A2_PSEVE</name>
<keyword evidence="1" id="KW-0671">Queuosine biosynthesis</keyword>
<reference evidence="2 3" key="1">
    <citation type="journal article" date="2020" name="Front. Microbiol.">
        <title>Genetic Organization of the aprX-lipA2 Operon Affects the Proteolytic Potential of Pseudomonas Species in Milk.</title>
        <authorList>
            <person name="Maier C."/>
            <person name="Huptas C."/>
            <person name="von Neubeck M."/>
            <person name="Scherer S."/>
            <person name="Wenning M."/>
            <person name="Lucking G."/>
        </authorList>
    </citation>
    <scope>NUCLEOTIDE SEQUENCE [LARGE SCALE GENOMIC DNA]</scope>
    <source>
        <strain evidence="2 3">WS 4671</strain>
    </source>
</reference>
<evidence type="ECO:0000313" key="3">
    <source>
        <dbReference type="Proteomes" id="UP000552560"/>
    </source>
</evidence>
<organism evidence="2 3">
    <name type="scientific">Pseudomonas veronii</name>
    <dbReference type="NCBI Taxonomy" id="76761"/>
    <lineage>
        <taxon>Bacteria</taxon>
        <taxon>Pseudomonadati</taxon>
        <taxon>Pseudomonadota</taxon>
        <taxon>Gammaproteobacteria</taxon>
        <taxon>Pseudomonadales</taxon>
        <taxon>Pseudomonadaceae</taxon>
        <taxon>Pseudomonas</taxon>
    </lineage>
</organism>